<evidence type="ECO:0000313" key="1">
    <source>
        <dbReference type="EMBL" id="AXF51181.1"/>
    </source>
</evidence>
<gene>
    <name evidence="1" type="ORF">WELLINGTON_50</name>
</gene>
<proteinExistence type="predicted"/>
<name>A0A345BL60_9CAUD</name>
<keyword evidence="2" id="KW-1185">Reference proteome</keyword>
<dbReference type="Proteomes" id="UP000258581">
    <property type="component" value="Segment"/>
</dbReference>
<accession>A0A345BL60</accession>
<evidence type="ECO:0000313" key="2">
    <source>
        <dbReference type="Proteomes" id="UP000258581"/>
    </source>
</evidence>
<protein>
    <submittedName>
        <fullName evidence="1">Uncharacterized protein</fullName>
    </submittedName>
</protein>
<dbReference type="EMBL" id="MH426724">
    <property type="protein sequence ID" value="AXF51181.1"/>
    <property type="molecule type" value="Genomic_DNA"/>
</dbReference>
<reference evidence="2" key="1">
    <citation type="submission" date="2018-06" db="EMBL/GenBank/DDBJ databases">
        <authorList>
            <person name="Sharma R."/>
            <person name="James B."/>
            <person name="Berg J.A."/>
            <person name="Breakwell D.P."/>
            <person name="Hope S."/>
            <person name="Grose J.H."/>
        </authorList>
    </citation>
    <scope>NUCLEOTIDE SEQUENCE [LARGE SCALE GENOMIC DNA]</scope>
</reference>
<sequence length="200" mass="22087">MSQRKKKPAYNPRKLARERLEKLMASIFYVQDMFTAESGKIAKRLDMDLAEITGTTELDAYKREQTERSKAAYIGLISQVSKDLSAVIVAADNAAGQVVADLKVRPWKEMKDAAFIAELALEHHSTEAAIAGQKYTGLILEIMQDYFRNIEFVCREVKAGRSVEDAKKTLTENIAKEAEVAAAAAAEVASAEKETVDVAE</sequence>
<organism evidence="1 2">
    <name type="scientific">Erwinia phage Wellington</name>
    <dbReference type="NCBI Taxonomy" id="2267653"/>
    <lineage>
        <taxon>Viruses</taxon>
        <taxon>Duplodnaviria</taxon>
        <taxon>Heunggongvirae</taxon>
        <taxon>Uroviricota</taxon>
        <taxon>Caudoviricetes</taxon>
        <taxon>Chimalliviridae</taxon>
        <taxon>Wellingtonvirus</taxon>
        <taxon>Wellingtonvirus wellington</taxon>
    </lineage>
</organism>